<evidence type="ECO:0000313" key="3">
    <source>
        <dbReference type="Proteomes" id="UP000240760"/>
    </source>
</evidence>
<reference evidence="2 3" key="1">
    <citation type="submission" date="2016-07" db="EMBL/GenBank/DDBJ databases">
        <title>Multiple horizontal gene transfer events from other fungi enriched the ability of initially mycotrophic Trichoderma (Ascomycota) to feed on dead plant biomass.</title>
        <authorList>
            <consortium name="DOE Joint Genome Institute"/>
            <person name="Aerts A."/>
            <person name="Atanasova L."/>
            <person name="Chenthamara K."/>
            <person name="Zhang J."/>
            <person name="Grujic M."/>
            <person name="Henrissat B."/>
            <person name="Kuo A."/>
            <person name="Salamov A."/>
            <person name="Lipzen A."/>
            <person name="Labutti K."/>
            <person name="Barry K."/>
            <person name="Miao Y."/>
            <person name="Rahimi M.J."/>
            <person name="Shen Q."/>
            <person name="Grigoriev I.V."/>
            <person name="Kubicek C.P."/>
            <person name="Druzhinina I.S."/>
        </authorList>
    </citation>
    <scope>NUCLEOTIDE SEQUENCE [LARGE SCALE GENOMIC DNA]</scope>
    <source>
        <strain evidence="2 3">ATCC 18648</strain>
    </source>
</reference>
<protein>
    <submittedName>
        <fullName evidence="2">Uncharacterized protein</fullName>
    </submittedName>
</protein>
<dbReference type="OrthoDB" id="4891577at2759"/>
<feature type="region of interest" description="Disordered" evidence="1">
    <location>
        <begin position="1"/>
        <end position="52"/>
    </location>
</feature>
<dbReference type="EMBL" id="KZ679139">
    <property type="protein sequence ID" value="PTB73291.1"/>
    <property type="molecule type" value="Genomic_DNA"/>
</dbReference>
<feature type="compositionally biased region" description="Polar residues" evidence="1">
    <location>
        <begin position="9"/>
        <end position="25"/>
    </location>
</feature>
<dbReference type="Proteomes" id="UP000240760">
    <property type="component" value="Unassembled WGS sequence"/>
</dbReference>
<name>A0A2T4BVF2_TRILO</name>
<evidence type="ECO:0000256" key="1">
    <source>
        <dbReference type="SAM" id="MobiDB-lite"/>
    </source>
</evidence>
<sequence length="80" mass="8736">MRCRDNETRGAQSATFSQLPNSPTYSLDRFVVGQPRSRPPPGLGHTTTEAGAVAAAEARASAFIREFDTRFTEANRPPNQ</sequence>
<organism evidence="2 3">
    <name type="scientific">Trichoderma longibrachiatum ATCC 18648</name>
    <dbReference type="NCBI Taxonomy" id="983965"/>
    <lineage>
        <taxon>Eukaryota</taxon>
        <taxon>Fungi</taxon>
        <taxon>Dikarya</taxon>
        <taxon>Ascomycota</taxon>
        <taxon>Pezizomycotina</taxon>
        <taxon>Sordariomycetes</taxon>
        <taxon>Hypocreomycetidae</taxon>
        <taxon>Hypocreales</taxon>
        <taxon>Hypocreaceae</taxon>
        <taxon>Trichoderma</taxon>
    </lineage>
</organism>
<evidence type="ECO:0000313" key="2">
    <source>
        <dbReference type="EMBL" id="PTB73291.1"/>
    </source>
</evidence>
<proteinExistence type="predicted"/>
<accession>A0A2T4BVF2</accession>
<keyword evidence="3" id="KW-1185">Reference proteome</keyword>
<gene>
    <name evidence="2" type="ORF">M440DRAFT_1405018</name>
</gene>
<dbReference type="AlphaFoldDB" id="A0A2T4BVF2"/>